<evidence type="ECO:0000313" key="3">
    <source>
        <dbReference type="EMBL" id="KAF2423813.1"/>
    </source>
</evidence>
<proteinExistence type="predicted"/>
<dbReference type="EMBL" id="MU007077">
    <property type="protein sequence ID" value="KAF2423813.1"/>
    <property type="molecule type" value="Genomic_DNA"/>
</dbReference>
<evidence type="ECO:0000313" key="4">
    <source>
        <dbReference type="Proteomes" id="UP000800235"/>
    </source>
</evidence>
<feature type="transmembrane region" description="Helical" evidence="2">
    <location>
        <begin position="27"/>
        <end position="47"/>
    </location>
</feature>
<feature type="compositionally biased region" description="Basic and acidic residues" evidence="1">
    <location>
        <begin position="308"/>
        <end position="335"/>
    </location>
</feature>
<feature type="transmembrane region" description="Helical" evidence="2">
    <location>
        <begin position="96"/>
        <end position="116"/>
    </location>
</feature>
<comment type="caution">
    <text evidence="3">The sequence shown here is derived from an EMBL/GenBank/DDBJ whole genome shotgun (WGS) entry which is preliminary data.</text>
</comment>
<feature type="transmembrane region" description="Helical" evidence="2">
    <location>
        <begin position="59"/>
        <end position="84"/>
    </location>
</feature>
<keyword evidence="2" id="KW-0812">Transmembrane</keyword>
<dbReference type="Proteomes" id="UP000800235">
    <property type="component" value="Unassembled WGS sequence"/>
</dbReference>
<accession>A0A9P4TVE9</accession>
<organism evidence="3 4">
    <name type="scientific">Tothia fuscella</name>
    <dbReference type="NCBI Taxonomy" id="1048955"/>
    <lineage>
        <taxon>Eukaryota</taxon>
        <taxon>Fungi</taxon>
        <taxon>Dikarya</taxon>
        <taxon>Ascomycota</taxon>
        <taxon>Pezizomycotina</taxon>
        <taxon>Dothideomycetes</taxon>
        <taxon>Pleosporomycetidae</taxon>
        <taxon>Venturiales</taxon>
        <taxon>Cylindrosympodiaceae</taxon>
        <taxon>Tothia</taxon>
    </lineage>
</organism>
<evidence type="ECO:0000256" key="2">
    <source>
        <dbReference type="SAM" id="Phobius"/>
    </source>
</evidence>
<gene>
    <name evidence="3" type="ORF">EJ08DRAFT_424242</name>
</gene>
<name>A0A9P4TVE9_9PEZI</name>
<evidence type="ECO:0000256" key="1">
    <source>
        <dbReference type="SAM" id="MobiDB-lite"/>
    </source>
</evidence>
<reference evidence="3" key="1">
    <citation type="journal article" date="2020" name="Stud. Mycol.">
        <title>101 Dothideomycetes genomes: a test case for predicting lifestyles and emergence of pathogens.</title>
        <authorList>
            <person name="Haridas S."/>
            <person name="Albert R."/>
            <person name="Binder M."/>
            <person name="Bloem J."/>
            <person name="Labutti K."/>
            <person name="Salamov A."/>
            <person name="Andreopoulos B."/>
            <person name="Baker S."/>
            <person name="Barry K."/>
            <person name="Bills G."/>
            <person name="Bluhm B."/>
            <person name="Cannon C."/>
            <person name="Castanera R."/>
            <person name="Culley D."/>
            <person name="Daum C."/>
            <person name="Ezra D."/>
            <person name="Gonzalez J."/>
            <person name="Henrissat B."/>
            <person name="Kuo A."/>
            <person name="Liang C."/>
            <person name="Lipzen A."/>
            <person name="Lutzoni F."/>
            <person name="Magnuson J."/>
            <person name="Mondo S."/>
            <person name="Nolan M."/>
            <person name="Ohm R."/>
            <person name="Pangilinan J."/>
            <person name="Park H.-J."/>
            <person name="Ramirez L."/>
            <person name="Alfaro M."/>
            <person name="Sun H."/>
            <person name="Tritt A."/>
            <person name="Yoshinaga Y."/>
            <person name="Zwiers L.-H."/>
            <person name="Turgeon B."/>
            <person name="Goodwin S."/>
            <person name="Spatafora J."/>
            <person name="Crous P."/>
            <person name="Grigoriev I."/>
        </authorList>
    </citation>
    <scope>NUCLEOTIDE SEQUENCE</scope>
    <source>
        <strain evidence="3">CBS 130266</strain>
    </source>
</reference>
<sequence>MHSRWHSDTSGYRSLDSLYAAKENVAWYWRFMAQLATWMILGGYLVLPSTFDSNSQLRYSKGVLAIIIVSLLTAGYSLTALLWFACPSLLFRLESIFTPNFAVSVFAFLATMYAFASSPRYSFSEAMGPTTLGMAAASAIIYGVLALIAQRKVKKIADASNVSAYYRSMAGTPSTMGRYQEPGYYQNFVQNIYPTARSPGAASFDAPTKPFVSEEDMVNQQMAMLLTKNDPGPSPDASQTTFRLEWPQGTEQEEEFDAFGRRRMRTFSASGRLLTPGSAAAYGSRTGNDSTQQSSNPSTWAKLGRAVGVDRGRLDVRGESSHARRKSREERRQEIEMGQLSS</sequence>
<keyword evidence="2" id="KW-1133">Transmembrane helix</keyword>
<keyword evidence="2" id="KW-0472">Membrane</keyword>
<protein>
    <submittedName>
        <fullName evidence="3">Uncharacterized protein</fullName>
    </submittedName>
</protein>
<dbReference type="OrthoDB" id="3254104at2759"/>
<feature type="region of interest" description="Disordered" evidence="1">
    <location>
        <begin position="267"/>
        <end position="342"/>
    </location>
</feature>
<feature type="transmembrane region" description="Helical" evidence="2">
    <location>
        <begin position="128"/>
        <end position="149"/>
    </location>
</feature>
<feature type="compositionally biased region" description="Polar residues" evidence="1">
    <location>
        <begin position="285"/>
        <end position="299"/>
    </location>
</feature>
<dbReference type="AlphaFoldDB" id="A0A9P4TVE9"/>
<keyword evidence="4" id="KW-1185">Reference proteome</keyword>